<evidence type="ECO:0000313" key="3">
    <source>
        <dbReference type="Proteomes" id="UP000593765"/>
    </source>
</evidence>
<dbReference type="AlphaFoldDB" id="A0A7M2WV33"/>
<gene>
    <name evidence="2" type="ORF">IPV69_24060</name>
</gene>
<accession>A0A7M2WV33</accession>
<dbReference type="KEGG" id="hbs:IPV69_24060"/>
<keyword evidence="1" id="KW-0472">Membrane</keyword>
<name>A0A7M2WV33_9BACT</name>
<evidence type="ECO:0000313" key="2">
    <source>
        <dbReference type="EMBL" id="QOV89249.1"/>
    </source>
</evidence>
<keyword evidence="1" id="KW-1133">Transmembrane helix</keyword>
<sequence length="199" mass="22075">MAAPRPTPVLSYTGDQPFGWREDPDGDAVLMLPHASNWSPLLEHAAGLMAATFFMICVVAFVVYVGRSLGPDQRTEAISAIAVGFLAIGIWVWVVVRCIRQARGGTVATVELRVSPGSLEVTQLAGRDDVDQTVCWERQHIAEVRFSLRPATFFRPTRVRLLLLRQDGVRDAIWLPWPECEPVGPHEQRLRGILNLPAV</sequence>
<dbReference type="EMBL" id="CP063458">
    <property type="protein sequence ID" value="QOV89249.1"/>
    <property type="molecule type" value="Genomic_DNA"/>
</dbReference>
<keyword evidence="3" id="KW-1185">Reference proteome</keyword>
<dbReference type="RefSeq" id="WP_206292276.1">
    <property type="nucleotide sequence ID" value="NZ_CP063458.1"/>
</dbReference>
<reference evidence="2 3" key="1">
    <citation type="submission" date="2020-10" db="EMBL/GenBank/DDBJ databases">
        <title>Wide distribution of Phycisphaera-like planctomycetes from WD2101 soil group in peatlands and genome analysis of the first cultivated representative.</title>
        <authorList>
            <person name="Dedysh S.N."/>
            <person name="Beletsky A.V."/>
            <person name="Ivanova A."/>
            <person name="Kulichevskaya I.S."/>
            <person name="Suzina N.E."/>
            <person name="Philippov D.A."/>
            <person name="Rakitin A.L."/>
            <person name="Mardanov A.V."/>
            <person name="Ravin N.V."/>
        </authorList>
    </citation>
    <scope>NUCLEOTIDE SEQUENCE [LARGE SCALE GENOMIC DNA]</scope>
    <source>
        <strain evidence="2 3">M1803</strain>
    </source>
</reference>
<proteinExistence type="predicted"/>
<evidence type="ECO:0000256" key="1">
    <source>
        <dbReference type="SAM" id="Phobius"/>
    </source>
</evidence>
<feature type="transmembrane region" description="Helical" evidence="1">
    <location>
        <begin position="45"/>
        <end position="65"/>
    </location>
</feature>
<keyword evidence="1" id="KW-0812">Transmembrane</keyword>
<organism evidence="2 3">
    <name type="scientific">Humisphaera borealis</name>
    <dbReference type="NCBI Taxonomy" id="2807512"/>
    <lineage>
        <taxon>Bacteria</taxon>
        <taxon>Pseudomonadati</taxon>
        <taxon>Planctomycetota</taxon>
        <taxon>Phycisphaerae</taxon>
        <taxon>Tepidisphaerales</taxon>
        <taxon>Tepidisphaeraceae</taxon>
        <taxon>Humisphaera</taxon>
    </lineage>
</organism>
<feature type="transmembrane region" description="Helical" evidence="1">
    <location>
        <begin position="77"/>
        <end position="96"/>
    </location>
</feature>
<dbReference type="Proteomes" id="UP000593765">
    <property type="component" value="Chromosome"/>
</dbReference>
<protein>
    <submittedName>
        <fullName evidence="2">Uncharacterized protein</fullName>
    </submittedName>
</protein>